<keyword evidence="3" id="KW-1185">Reference proteome</keyword>
<dbReference type="EMBL" id="OU503036">
    <property type="protein sequence ID" value="CAI9752960.1"/>
    <property type="molecule type" value="Genomic_DNA"/>
</dbReference>
<sequence length="176" mass="19660">MAARNALLKYLRVNVHSVPLQNPGAGLGGALSRLISSRHLCAEVKGSFLDKSEVMDRVLNCVKNFQKVDPSKAAKEARYDKEAVMKFFRMLIRRRYFSDELPGASPWSTKVHRPLSQSPEISSDEDQMYKSSRKVHTSSSSSSSNTQPIPSTSESCSSTSSCSREHRICPMVFQMK</sequence>
<dbReference type="AlphaFoldDB" id="A0AAD1YLE8"/>
<feature type="region of interest" description="Disordered" evidence="1">
    <location>
        <begin position="106"/>
        <end position="163"/>
    </location>
</feature>
<reference evidence="2" key="1">
    <citation type="submission" date="2023-05" db="EMBL/GenBank/DDBJ databases">
        <authorList>
            <person name="Huff M."/>
        </authorList>
    </citation>
    <scope>NUCLEOTIDE SEQUENCE</scope>
</reference>
<gene>
    <name evidence="2" type="ORF">FPE_LOCUS391</name>
</gene>
<evidence type="ECO:0000313" key="2">
    <source>
        <dbReference type="EMBL" id="CAI9752960.1"/>
    </source>
</evidence>
<evidence type="ECO:0000256" key="1">
    <source>
        <dbReference type="SAM" id="MobiDB-lite"/>
    </source>
</evidence>
<name>A0AAD1YLE8_9LAMI</name>
<proteinExistence type="predicted"/>
<organism evidence="2 3">
    <name type="scientific">Fraxinus pennsylvanica</name>
    <dbReference type="NCBI Taxonomy" id="56036"/>
    <lineage>
        <taxon>Eukaryota</taxon>
        <taxon>Viridiplantae</taxon>
        <taxon>Streptophyta</taxon>
        <taxon>Embryophyta</taxon>
        <taxon>Tracheophyta</taxon>
        <taxon>Spermatophyta</taxon>
        <taxon>Magnoliopsida</taxon>
        <taxon>eudicotyledons</taxon>
        <taxon>Gunneridae</taxon>
        <taxon>Pentapetalae</taxon>
        <taxon>asterids</taxon>
        <taxon>lamiids</taxon>
        <taxon>Lamiales</taxon>
        <taxon>Oleaceae</taxon>
        <taxon>Oleeae</taxon>
        <taxon>Fraxinus</taxon>
    </lineage>
</organism>
<dbReference type="Proteomes" id="UP000834106">
    <property type="component" value="Chromosome 1"/>
</dbReference>
<accession>A0AAD1YLE8</accession>
<feature type="compositionally biased region" description="Low complexity" evidence="1">
    <location>
        <begin position="137"/>
        <end position="162"/>
    </location>
</feature>
<evidence type="ECO:0000313" key="3">
    <source>
        <dbReference type="Proteomes" id="UP000834106"/>
    </source>
</evidence>
<protein>
    <submittedName>
        <fullName evidence="2">Uncharacterized protein</fullName>
    </submittedName>
</protein>